<keyword evidence="5" id="KW-1133">Transmembrane helix</keyword>
<keyword evidence="6" id="KW-0472">Membrane</keyword>
<feature type="domain" description="Endoplasmic reticulum vesicle transporter C-terminal" evidence="8">
    <location>
        <begin position="110"/>
        <end position="160"/>
    </location>
</feature>
<evidence type="ECO:0000256" key="1">
    <source>
        <dbReference type="ARBA" id="ARBA00004257"/>
    </source>
</evidence>
<dbReference type="Pfam" id="PF07970">
    <property type="entry name" value="COPIIcoated_ERV"/>
    <property type="match status" value="1"/>
</dbReference>
<dbReference type="PANTHER" id="PTHR10984">
    <property type="entry name" value="ENDOPLASMIC RETICULUM-GOLGI INTERMEDIATE COMPARTMENT PROTEIN"/>
    <property type="match status" value="1"/>
</dbReference>
<evidence type="ECO:0000256" key="7">
    <source>
        <dbReference type="ARBA" id="ARBA00040493"/>
    </source>
</evidence>
<evidence type="ECO:0000256" key="2">
    <source>
        <dbReference type="ARBA" id="ARBA00004457"/>
    </source>
</evidence>
<name>A0ABQ9JDZ2_9CUCU</name>
<proteinExistence type="inferred from homology"/>
<gene>
    <name evidence="10" type="ORF">NQ317_007453</name>
</gene>
<dbReference type="InterPro" id="IPR045888">
    <property type="entry name" value="Erv"/>
</dbReference>
<comment type="similarity">
    <text evidence="3">Belongs to the ERGIC family.</text>
</comment>
<comment type="subcellular location">
    <subcellularLocation>
        <location evidence="2">Endoplasmic reticulum-Golgi intermediate compartment membrane</location>
        <topology evidence="2">Multi-pass membrane protein</topology>
    </subcellularLocation>
    <subcellularLocation>
        <location evidence="1">Golgi apparatus</location>
        <location evidence="1">cis-Golgi network membrane</location>
        <topology evidence="1">Multi-pass membrane protein</topology>
    </subcellularLocation>
</comment>
<keyword evidence="11" id="KW-1185">Reference proteome</keyword>
<evidence type="ECO:0000259" key="8">
    <source>
        <dbReference type="Pfam" id="PF07970"/>
    </source>
</evidence>
<accession>A0ABQ9JDZ2</accession>
<dbReference type="InterPro" id="IPR012936">
    <property type="entry name" value="Erv_C"/>
</dbReference>
<evidence type="ECO:0000256" key="6">
    <source>
        <dbReference type="ARBA" id="ARBA00023136"/>
    </source>
</evidence>
<protein>
    <recommendedName>
        <fullName evidence="7">Endoplasmic reticulum-Golgi intermediate compartment protein 3</fullName>
    </recommendedName>
</protein>
<reference evidence="10" key="1">
    <citation type="journal article" date="2023" name="Insect Mol. Biol.">
        <title>Genome sequencing provides insights into the evolution of gene families encoding plant cell wall-degrading enzymes in longhorned beetles.</title>
        <authorList>
            <person name="Shin N.R."/>
            <person name="Okamura Y."/>
            <person name="Kirsch R."/>
            <person name="Pauchet Y."/>
        </authorList>
    </citation>
    <scope>NUCLEOTIDE SEQUENCE</scope>
    <source>
        <strain evidence="10">MMC_N1</strain>
    </source>
</reference>
<dbReference type="Pfam" id="PF13850">
    <property type="entry name" value="ERGIC_N"/>
    <property type="match status" value="1"/>
</dbReference>
<evidence type="ECO:0000256" key="4">
    <source>
        <dbReference type="ARBA" id="ARBA00022692"/>
    </source>
</evidence>
<sequence length="165" mass="18807">MSLLFWIELKDYLTPNITEELFVDTSRSPTIQINLDITVPKVSCDSLDAMDSSGEQHLEIDHNIYKRRLDSEGKPIEEPKKEDIIIKPKNASQINTSNATTTPKAECGSCYGAVDRCCNTCDQVREAYRERKWALDNLENISQCKDEKFSEKLKVVFSEGLSNIR</sequence>
<dbReference type="Proteomes" id="UP001162164">
    <property type="component" value="Unassembled WGS sequence"/>
</dbReference>
<evidence type="ECO:0000313" key="11">
    <source>
        <dbReference type="Proteomes" id="UP001162164"/>
    </source>
</evidence>
<keyword evidence="4" id="KW-0812">Transmembrane</keyword>
<comment type="caution">
    <text evidence="10">The sequence shown here is derived from an EMBL/GenBank/DDBJ whole genome shotgun (WGS) entry which is preliminary data.</text>
</comment>
<evidence type="ECO:0000259" key="9">
    <source>
        <dbReference type="Pfam" id="PF13850"/>
    </source>
</evidence>
<dbReference type="EMBL" id="JAPWTJ010000759">
    <property type="protein sequence ID" value="KAJ8975848.1"/>
    <property type="molecule type" value="Genomic_DNA"/>
</dbReference>
<evidence type="ECO:0000256" key="3">
    <source>
        <dbReference type="ARBA" id="ARBA00005648"/>
    </source>
</evidence>
<evidence type="ECO:0000256" key="5">
    <source>
        <dbReference type="ARBA" id="ARBA00022989"/>
    </source>
</evidence>
<dbReference type="InterPro" id="IPR039542">
    <property type="entry name" value="Erv_N"/>
</dbReference>
<organism evidence="10 11">
    <name type="scientific">Molorchus minor</name>
    <dbReference type="NCBI Taxonomy" id="1323400"/>
    <lineage>
        <taxon>Eukaryota</taxon>
        <taxon>Metazoa</taxon>
        <taxon>Ecdysozoa</taxon>
        <taxon>Arthropoda</taxon>
        <taxon>Hexapoda</taxon>
        <taxon>Insecta</taxon>
        <taxon>Pterygota</taxon>
        <taxon>Neoptera</taxon>
        <taxon>Endopterygota</taxon>
        <taxon>Coleoptera</taxon>
        <taxon>Polyphaga</taxon>
        <taxon>Cucujiformia</taxon>
        <taxon>Chrysomeloidea</taxon>
        <taxon>Cerambycidae</taxon>
        <taxon>Lamiinae</taxon>
        <taxon>Monochamini</taxon>
        <taxon>Molorchus</taxon>
    </lineage>
</organism>
<dbReference type="PANTHER" id="PTHR10984:SF25">
    <property type="entry name" value="ENDOPLASMIC RETICULUM-GOLGI INTERMEDIATE COMPARTMENT PROTEIN 3"/>
    <property type="match status" value="1"/>
</dbReference>
<evidence type="ECO:0000313" key="10">
    <source>
        <dbReference type="EMBL" id="KAJ8975848.1"/>
    </source>
</evidence>
<feature type="domain" description="Endoplasmic reticulum vesicle transporter N-terminal" evidence="9">
    <location>
        <begin position="1"/>
        <end position="57"/>
    </location>
</feature>